<evidence type="ECO:0000313" key="3">
    <source>
        <dbReference type="Proteomes" id="UP001367676"/>
    </source>
</evidence>
<name>A0AAN9TRI5_9HEMI</name>
<gene>
    <name evidence="2" type="ORF">V9T40_006865</name>
</gene>
<comment type="caution">
    <text evidence="2">The sequence shown here is derived from an EMBL/GenBank/DDBJ whole genome shotgun (WGS) entry which is preliminary data.</text>
</comment>
<protein>
    <submittedName>
        <fullName evidence="2">Uncharacterized protein</fullName>
    </submittedName>
</protein>
<feature type="region of interest" description="Disordered" evidence="1">
    <location>
        <begin position="1"/>
        <end position="85"/>
    </location>
</feature>
<feature type="compositionally biased region" description="Basic and acidic residues" evidence="1">
    <location>
        <begin position="1"/>
        <end position="18"/>
    </location>
</feature>
<reference evidence="2 3" key="1">
    <citation type="submission" date="2024-03" db="EMBL/GenBank/DDBJ databases">
        <title>Adaptation during the transition from Ophiocordyceps entomopathogen to insect associate is accompanied by gene loss and intensified selection.</title>
        <authorList>
            <person name="Ward C.M."/>
            <person name="Onetto C.A."/>
            <person name="Borneman A.R."/>
        </authorList>
    </citation>
    <scope>NUCLEOTIDE SEQUENCE [LARGE SCALE GENOMIC DNA]</scope>
    <source>
        <strain evidence="2">AWRI1</strain>
        <tissue evidence="2">Single Adult Female</tissue>
    </source>
</reference>
<feature type="compositionally biased region" description="Polar residues" evidence="1">
    <location>
        <begin position="53"/>
        <end position="66"/>
    </location>
</feature>
<dbReference type="Proteomes" id="UP001367676">
    <property type="component" value="Unassembled WGS sequence"/>
</dbReference>
<evidence type="ECO:0000313" key="2">
    <source>
        <dbReference type="EMBL" id="KAK7602891.1"/>
    </source>
</evidence>
<organism evidence="2 3">
    <name type="scientific">Parthenolecanium corni</name>
    <dbReference type="NCBI Taxonomy" id="536013"/>
    <lineage>
        <taxon>Eukaryota</taxon>
        <taxon>Metazoa</taxon>
        <taxon>Ecdysozoa</taxon>
        <taxon>Arthropoda</taxon>
        <taxon>Hexapoda</taxon>
        <taxon>Insecta</taxon>
        <taxon>Pterygota</taxon>
        <taxon>Neoptera</taxon>
        <taxon>Paraneoptera</taxon>
        <taxon>Hemiptera</taxon>
        <taxon>Sternorrhyncha</taxon>
        <taxon>Coccoidea</taxon>
        <taxon>Coccidae</taxon>
        <taxon>Parthenolecanium</taxon>
    </lineage>
</organism>
<sequence length="203" mass="22185">MADDRNAAAASRQEDGKAPRRVSKKATSKRRILNANKDVRAGTSATTTTTTTAFSKQHSPSEATNSIRERTVIGQEASPKKAASAAIAEVSQETFKSAVQFSENVRSEAEGSEDGSVPDIEAEELSKLRCTSERTEVIAEREKRKRQRCADYPGLAFGSSIFSSDTLMKFSVIRNELHNILNSQLKRVSITIPEPVEYLSAGF</sequence>
<feature type="compositionally biased region" description="Basic residues" evidence="1">
    <location>
        <begin position="19"/>
        <end position="32"/>
    </location>
</feature>
<dbReference type="AlphaFoldDB" id="A0AAN9TRI5"/>
<proteinExistence type="predicted"/>
<keyword evidence="3" id="KW-1185">Reference proteome</keyword>
<accession>A0AAN9TRI5</accession>
<evidence type="ECO:0000256" key="1">
    <source>
        <dbReference type="SAM" id="MobiDB-lite"/>
    </source>
</evidence>
<dbReference type="EMBL" id="JBBCAQ010000007">
    <property type="protein sequence ID" value="KAK7602891.1"/>
    <property type="molecule type" value="Genomic_DNA"/>
</dbReference>